<gene>
    <name evidence="1" type="ORF">BU26DRAFT_537646</name>
</gene>
<evidence type="ECO:0000313" key="2">
    <source>
        <dbReference type="Proteomes" id="UP000800094"/>
    </source>
</evidence>
<organism evidence="1 2">
    <name type="scientific">Trematosphaeria pertusa</name>
    <dbReference type="NCBI Taxonomy" id="390896"/>
    <lineage>
        <taxon>Eukaryota</taxon>
        <taxon>Fungi</taxon>
        <taxon>Dikarya</taxon>
        <taxon>Ascomycota</taxon>
        <taxon>Pezizomycotina</taxon>
        <taxon>Dothideomycetes</taxon>
        <taxon>Pleosporomycetidae</taxon>
        <taxon>Pleosporales</taxon>
        <taxon>Massarineae</taxon>
        <taxon>Trematosphaeriaceae</taxon>
        <taxon>Trematosphaeria</taxon>
    </lineage>
</organism>
<proteinExistence type="predicted"/>
<dbReference type="EMBL" id="ML987190">
    <property type="protein sequence ID" value="KAF2255168.1"/>
    <property type="molecule type" value="Genomic_DNA"/>
</dbReference>
<protein>
    <submittedName>
        <fullName evidence="1">Uncharacterized protein</fullName>
    </submittedName>
</protein>
<sequence>MLEGELYVDVGDKRIRLTPSDGELEIPAWHRNRVIPLPPSEDRKYTKFLLSGPGTDGPYMLDAIFYENYYRYMDQALSPGGEGISVVQVLCMFDRGGSCLALPKFIPFSMTLSKAMTVVIGRWLGGILGYQPYYKEWSTDWETAKQRMSTSVVQKRFARE</sequence>
<dbReference type="GeneID" id="54584752"/>
<accession>A0A6A6IXY6</accession>
<name>A0A6A6IXY6_9PLEO</name>
<dbReference type="RefSeq" id="XP_033690172.1">
    <property type="nucleotide sequence ID" value="XM_033831422.1"/>
</dbReference>
<dbReference type="AlphaFoldDB" id="A0A6A6IXY6"/>
<dbReference type="OrthoDB" id="9976870at2759"/>
<reference evidence="1" key="1">
    <citation type="journal article" date="2020" name="Stud. Mycol.">
        <title>101 Dothideomycetes genomes: a test case for predicting lifestyles and emergence of pathogens.</title>
        <authorList>
            <person name="Haridas S."/>
            <person name="Albert R."/>
            <person name="Binder M."/>
            <person name="Bloem J."/>
            <person name="Labutti K."/>
            <person name="Salamov A."/>
            <person name="Andreopoulos B."/>
            <person name="Baker S."/>
            <person name="Barry K."/>
            <person name="Bills G."/>
            <person name="Bluhm B."/>
            <person name="Cannon C."/>
            <person name="Castanera R."/>
            <person name="Culley D."/>
            <person name="Daum C."/>
            <person name="Ezra D."/>
            <person name="Gonzalez J."/>
            <person name="Henrissat B."/>
            <person name="Kuo A."/>
            <person name="Liang C."/>
            <person name="Lipzen A."/>
            <person name="Lutzoni F."/>
            <person name="Magnuson J."/>
            <person name="Mondo S."/>
            <person name="Nolan M."/>
            <person name="Ohm R."/>
            <person name="Pangilinan J."/>
            <person name="Park H.-J."/>
            <person name="Ramirez L."/>
            <person name="Alfaro M."/>
            <person name="Sun H."/>
            <person name="Tritt A."/>
            <person name="Yoshinaga Y."/>
            <person name="Zwiers L.-H."/>
            <person name="Turgeon B."/>
            <person name="Goodwin S."/>
            <person name="Spatafora J."/>
            <person name="Crous P."/>
            <person name="Grigoriev I."/>
        </authorList>
    </citation>
    <scope>NUCLEOTIDE SEQUENCE</scope>
    <source>
        <strain evidence="1">CBS 122368</strain>
    </source>
</reference>
<keyword evidence="2" id="KW-1185">Reference proteome</keyword>
<evidence type="ECO:0000313" key="1">
    <source>
        <dbReference type="EMBL" id="KAF2255168.1"/>
    </source>
</evidence>
<dbReference type="Proteomes" id="UP000800094">
    <property type="component" value="Unassembled WGS sequence"/>
</dbReference>